<dbReference type="STRING" id="591001.Acfer_0574"/>
<evidence type="ECO:0000313" key="6">
    <source>
        <dbReference type="EMBL" id="ADB46973.1"/>
    </source>
</evidence>
<evidence type="ECO:0000256" key="4">
    <source>
        <dbReference type="SAM" id="Coils"/>
    </source>
</evidence>
<dbReference type="InterPro" id="IPR026866">
    <property type="entry name" value="CR006_AAA"/>
</dbReference>
<dbReference type="EMBL" id="CP001859">
    <property type="protein sequence ID" value="ADB46973.1"/>
    <property type="molecule type" value="Genomic_DNA"/>
</dbReference>
<dbReference type="HOGENOM" id="CLU_337980_0_0_9"/>
<protein>
    <recommendedName>
        <fullName evidence="3">Nuclease SbcCD subunit C</fullName>
    </recommendedName>
</protein>
<dbReference type="Proteomes" id="UP000001902">
    <property type="component" value="Chromosome"/>
</dbReference>
<dbReference type="PANTHER" id="PTHR32114:SF2">
    <property type="entry name" value="ABC TRANSPORTER ABCH.3"/>
    <property type="match status" value="1"/>
</dbReference>
<sequence length="839" mass="97759">MATVKDISSVKIKGANFQNETIFNLFSGKKVSLIYGENGAGKSTIARGIYNCANQTDNHGIRLAFLDSNENELNIDDASRHIFVFDEDYIRRMVGIHSSTGLNSIVILGDLKDVEEKIGEQKLLLDKETTEFQQEEDKLNKLTDFKNRESKFFIINNIYEKLREDGGWADRLRKIRNNKAKSKVNNSTIDNINSHQKFSRDIPGTISGKREEQHNWINSWIQDKKEIFNTQLHLFQNTSQNALPISKSIYLGENSFDEVAFVDALAKVVEKPKITERDELILLITATLQEKGTDFIKDVKNEFEKEKVERCPYCQQKIDPQRKKELIKALSKVLEVQTKNNVSNQLNQYRINEIPAIEWREFESLNKAGLVENCKNAIDVLKGKIAFVNGLLEKKINNPYQALIVETNAVGFNVAYESAIKYIQALNEAVASYNKAIKEHRNLEEKLEKLNDNIAFWEIYELTKELEEAKKRYELQEKNVYSLKRKISAIQKVINELEEKKKQVKIAVDEINASLAYIFLSTDRLQIEYDSSSNEYKIKVNHMDVKPEDVSVGERNAIALGYFFSDIKKEKEKKNFYQGEYFLVIDDPISSFDRENRIGVISLLRKELLKFKKGNKNTKILVLTHDMQVLFDLHKMFDSMANELDGNESKSISYILEAKELKLTIINEKKYHEYSFLLQRIYEFAKEMSCENLNSEIGNMLRRVMEAYSTFAYKVGGTELFNKNMVLDKIKNEKHREFYRNCMIRLFLNGESHLEERVQSFNDMNFFSMLTNEKKQEYARYVLCFLYTLNPTHVLRHLETKDTKDVSNKKEWTEESLKKQLDIWLQQINVLAEASYKNN</sequence>
<feature type="coiled-coil region" evidence="4">
    <location>
        <begin position="423"/>
        <end position="514"/>
    </location>
</feature>
<dbReference type="OrthoDB" id="9795565at2"/>
<feature type="domain" description="Protein CR006 P-loop" evidence="5">
    <location>
        <begin position="29"/>
        <end position="757"/>
    </location>
</feature>
<accession>D2RIS1</accession>
<comment type="subunit">
    <text evidence="2">Heterodimer of SbcC and SbcD.</text>
</comment>
<dbReference type="Pfam" id="PF13166">
    <property type="entry name" value="AAA_13"/>
    <property type="match status" value="1"/>
</dbReference>
<organism evidence="6 7">
    <name type="scientific">Acidaminococcus fermentans (strain ATCC 25085 / DSM 20731 / CCUG 9996 / CIP 106432 / VR4)</name>
    <dbReference type="NCBI Taxonomy" id="591001"/>
    <lineage>
        <taxon>Bacteria</taxon>
        <taxon>Bacillati</taxon>
        <taxon>Bacillota</taxon>
        <taxon>Negativicutes</taxon>
        <taxon>Acidaminococcales</taxon>
        <taxon>Acidaminococcaceae</taxon>
        <taxon>Acidaminococcus</taxon>
    </lineage>
</organism>
<dbReference type="Gene3D" id="3.40.50.300">
    <property type="entry name" value="P-loop containing nucleotide triphosphate hydrolases"/>
    <property type="match status" value="2"/>
</dbReference>
<reference evidence="6 7" key="1">
    <citation type="journal article" date="2010" name="Stand. Genomic Sci.">
        <title>Complete genome sequence of Acidaminococcus fermentans type strain (VR4).</title>
        <authorList>
            <person name="Chang Y.J."/>
            <person name="Pukall R."/>
            <person name="Saunders E."/>
            <person name="Lapidus A."/>
            <person name="Copeland A."/>
            <person name="Nolan M."/>
            <person name="Glavina Del Rio T."/>
            <person name="Lucas S."/>
            <person name="Chen F."/>
            <person name="Tice H."/>
            <person name="Cheng J.F."/>
            <person name="Han C."/>
            <person name="Detter J.C."/>
            <person name="Bruce D."/>
            <person name="Goodwin L."/>
            <person name="Pitluck S."/>
            <person name="Mikhailova N."/>
            <person name="Liolios K."/>
            <person name="Pati A."/>
            <person name="Ivanova N."/>
            <person name="Mavromatis K."/>
            <person name="Chen A."/>
            <person name="Palaniappan K."/>
            <person name="Land M."/>
            <person name="Hauser L."/>
            <person name="Jeffries C.D."/>
            <person name="Brettin T."/>
            <person name="Rohde M."/>
            <person name="Goker M."/>
            <person name="Bristow J."/>
            <person name="Eisen J.A."/>
            <person name="Markowitz V."/>
            <person name="Hugenholtz P."/>
            <person name="Kyrpides N.C."/>
            <person name="Klenk H.P."/>
        </authorList>
    </citation>
    <scope>NUCLEOTIDE SEQUENCE [LARGE SCALE GENOMIC DNA]</scope>
    <source>
        <strain evidence="7">ATCC 25085 / DSM 20731 / CCUG 9996 / CIP 106432 / VR4</strain>
    </source>
</reference>
<dbReference type="PANTHER" id="PTHR32114">
    <property type="entry name" value="ABC TRANSPORTER ABCH.3"/>
    <property type="match status" value="1"/>
</dbReference>
<dbReference type="eggNOG" id="COG4694">
    <property type="taxonomic scope" value="Bacteria"/>
</dbReference>
<name>D2RIS1_ACIFV</name>
<dbReference type="RefSeq" id="WP_012937963.1">
    <property type="nucleotide sequence ID" value="NC_013740.1"/>
</dbReference>
<evidence type="ECO:0000259" key="5">
    <source>
        <dbReference type="Pfam" id="PF13166"/>
    </source>
</evidence>
<keyword evidence="7" id="KW-1185">Reference proteome</keyword>
<comment type="similarity">
    <text evidence="1">Belongs to the SMC family. SbcC subfamily.</text>
</comment>
<dbReference type="AlphaFoldDB" id="D2RIS1"/>
<dbReference type="KEGG" id="afn:Acfer_0574"/>
<dbReference type="SUPFAM" id="SSF52540">
    <property type="entry name" value="P-loop containing nucleoside triphosphate hydrolases"/>
    <property type="match status" value="1"/>
</dbReference>
<evidence type="ECO:0000256" key="3">
    <source>
        <dbReference type="ARBA" id="ARBA00013368"/>
    </source>
</evidence>
<dbReference type="GeneID" id="78334330"/>
<proteinExistence type="inferred from homology"/>
<keyword evidence="4" id="KW-0175">Coiled coil</keyword>
<evidence type="ECO:0000256" key="2">
    <source>
        <dbReference type="ARBA" id="ARBA00011322"/>
    </source>
</evidence>
<evidence type="ECO:0000256" key="1">
    <source>
        <dbReference type="ARBA" id="ARBA00006930"/>
    </source>
</evidence>
<gene>
    <name evidence="6" type="ordered locus">Acfer_0574</name>
</gene>
<dbReference type="InterPro" id="IPR027417">
    <property type="entry name" value="P-loop_NTPase"/>
</dbReference>
<evidence type="ECO:0000313" key="7">
    <source>
        <dbReference type="Proteomes" id="UP000001902"/>
    </source>
</evidence>